<reference evidence="3" key="2">
    <citation type="journal article" date="2021" name="Sci. Data">
        <title>Chromosome-scale genome sequencing, assembly and annotation of six genomes from subfamily Leishmaniinae.</title>
        <authorList>
            <person name="Almutairi H."/>
            <person name="Urbaniak M.D."/>
            <person name="Bates M.D."/>
            <person name="Jariyapan N."/>
            <person name="Kwakye-Nuako G."/>
            <person name="Thomaz Soccol V."/>
            <person name="Al-Salem W.S."/>
            <person name="Dillon R.J."/>
            <person name="Bates P.A."/>
            <person name="Gatherer D."/>
        </authorList>
    </citation>
    <scope>NUCLEOTIDE SEQUENCE [LARGE SCALE GENOMIC DNA]</scope>
</reference>
<dbReference type="OrthoDB" id="265002at2759"/>
<dbReference type="RefSeq" id="XP_067176979.1">
    <property type="nucleotide sequence ID" value="XM_067321884.1"/>
</dbReference>
<protein>
    <submittedName>
        <fullName evidence="2">Uncharacterized protein</fullName>
    </submittedName>
</protein>
<dbReference type="AlphaFoldDB" id="A0A836GXJ4"/>
<evidence type="ECO:0000313" key="3">
    <source>
        <dbReference type="Proteomes" id="UP000673552"/>
    </source>
</evidence>
<name>A0A836GXJ4_9TRYP</name>
<evidence type="ECO:0000256" key="1">
    <source>
        <dbReference type="SAM" id="MobiDB-lite"/>
    </source>
</evidence>
<accession>A0A836GXJ4</accession>
<proteinExistence type="predicted"/>
<feature type="region of interest" description="Disordered" evidence="1">
    <location>
        <begin position="320"/>
        <end position="339"/>
    </location>
</feature>
<dbReference type="KEGG" id="lmat:92514396"/>
<reference evidence="3" key="1">
    <citation type="journal article" date="2021" name="Microbiol. Resour. Announc.">
        <title>LGAAP: Leishmaniinae Genome Assembly and Annotation Pipeline.</title>
        <authorList>
            <person name="Almutairi H."/>
            <person name="Urbaniak M.D."/>
            <person name="Bates M.D."/>
            <person name="Jariyapan N."/>
            <person name="Kwakye-Nuako G."/>
            <person name="Thomaz-Soccol V."/>
            <person name="Al-Salem W.S."/>
            <person name="Dillon R.J."/>
            <person name="Bates P.A."/>
            <person name="Gatherer D."/>
        </authorList>
    </citation>
    <scope>NUCLEOTIDE SEQUENCE [LARGE SCALE GENOMIC DNA]</scope>
</reference>
<dbReference type="EMBL" id="JAFEUZ010000029">
    <property type="protein sequence ID" value="KAG5473745.1"/>
    <property type="molecule type" value="Genomic_DNA"/>
</dbReference>
<keyword evidence="3" id="KW-1185">Reference proteome</keyword>
<comment type="caution">
    <text evidence="2">The sequence shown here is derived from an EMBL/GenBank/DDBJ whole genome shotgun (WGS) entry which is preliminary data.</text>
</comment>
<feature type="region of interest" description="Disordered" evidence="1">
    <location>
        <begin position="569"/>
        <end position="617"/>
    </location>
</feature>
<gene>
    <name evidence="2" type="ORF">LSCM1_04375</name>
</gene>
<evidence type="ECO:0000313" key="2">
    <source>
        <dbReference type="EMBL" id="KAG5473745.1"/>
    </source>
</evidence>
<sequence length="637" mass="68087">MGSRGSPAHLRCSQEHDFSVADPVERFVQALEQFIWQAATSLSYDSHAADGHLSNRLTGNTPTRCRSRTLVSRVRIARSLESALSAAAPPDCGPRGDSVIEAGLYLLRLTHVLERRVLDGLQQEMHHSMNSEAALPLREAQASATSSSSDMGKRYTDTSTIRRRGRRYTVPGTSLPLRSSAQSVDLLPARRSTSSSPAEGEVVCNLVRYHAELTLGLQQSMLWCICQLDTGNVFLTEEDGGGCGVLTPSRAARVQWLFLDAIVQSVTHLQQRWREGPVCAASVEAVGEASVVLDRLGQAAQALRHPSLSPQLQVFEVSGSGTARRSPPPFTSWQSDSSGTRVSADAGVLLHGASPQAVAGDPSRINGCLGVVGAGYAAKLAAQQLWIAQELLSQRFPAHTAAWEVLERARFFVESARSPTPTVPRSDSLQQVAAHVATPSRVPAVDLESERPHSIGGSTTPPCVAATQRKSERPYDLQQEPALPSRGLTFSEERAAVVAEDASSSMTHAAVSESRVSIESTGGQLAPSGPSLLLPVARCALWDNFLATSNLSPTATLLAIQHLAAGAISSPSQSVAQRPRSRCPASHSGSLSEVPVNKPGVRSFKKDRPRDYSSQTEPCYSRVGALVSVSVHEAHPQ</sequence>
<dbReference type="GeneID" id="92514396"/>
<organism evidence="2 3">
    <name type="scientific">Leishmania martiniquensis</name>
    <dbReference type="NCBI Taxonomy" id="1580590"/>
    <lineage>
        <taxon>Eukaryota</taxon>
        <taxon>Discoba</taxon>
        <taxon>Euglenozoa</taxon>
        <taxon>Kinetoplastea</taxon>
        <taxon>Metakinetoplastina</taxon>
        <taxon>Trypanosomatida</taxon>
        <taxon>Trypanosomatidae</taxon>
        <taxon>Leishmaniinae</taxon>
        <taxon>Leishmania</taxon>
    </lineage>
</organism>
<dbReference type="Proteomes" id="UP000673552">
    <property type="component" value="Unassembled WGS sequence"/>
</dbReference>
<feature type="region of interest" description="Disordered" evidence="1">
    <location>
        <begin position="129"/>
        <end position="176"/>
    </location>
</feature>
<feature type="region of interest" description="Disordered" evidence="1">
    <location>
        <begin position="448"/>
        <end position="479"/>
    </location>
</feature>